<organism evidence="1">
    <name type="scientific">marine metagenome</name>
    <dbReference type="NCBI Taxonomy" id="408172"/>
    <lineage>
        <taxon>unclassified sequences</taxon>
        <taxon>metagenomes</taxon>
        <taxon>ecological metagenomes</taxon>
    </lineage>
</organism>
<proteinExistence type="predicted"/>
<accession>A0A382XZ92</accession>
<dbReference type="EMBL" id="UINC01171169">
    <property type="protein sequence ID" value="SVD75588.1"/>
    <property type="molecule type" value="Genomic_DNA"/>
</dbReference>
<name>A0A382XZ92_9ZZZZ</name>
<evidence type="ECO:0000313" key="1">
    <source>
        <dbReference type="EMBL" id="SVD75588.1"/>
    </source>
</evidence>
<dbReference type="AlphaFoldDB" id="A0A382XZ92"/>
<protein>
    <submittedName>
        <fullName evidence="1">Uncharacterized protein</fullName>
    </submittedName>
</protein>
<sequence>MAFIDKYTKSLLLFTITFLHDPAHKIAETMSAEVFISYAAKDRLRFKGGKGNTIARSTWPDLGRQMNHSTYPCK</sequence>
<gene>
    <name evidence="1" type="ORF">METZ01_LOCUS428442</name>
</gene>
<reference evidence="1" key="1">
    <citation type="submission" date="2018-05" db="EMBL/GenBank/DDBJ databases">
        <authorList>
            <person name="Lanie J.A."/>
            <person name="Ng W.-L."/>
            <person name="Kazmierczak K.M."/>
            <person name="Andrzejewski T.M."/>
            <person name="Davidsen T.M."/>
            <person name="Wayne K.J."/>
            <person name="Tettelin H."/>
            <person name="Glass J.I."/>
            <person name="Rusch D."/>
            <person name="Podicherti R."/>
            <person name="Tsui H.-C.T."/>
            <person name="Winkler M.E."/>
        </authorList>
    </citation>
    <scope>NUCLEOTIDE SEQUENCE</scope>
</reference>